<keyword evidence="1" id="KW-0472">Membrane</keyword>
<name>A0A484HIK1_9BACT</name>
<dbReference type="AlphaFoldDB" id="A0A484HIK1"/>
<keyword evidence="1" id="KW-1133">Transmembrane helix</keyword>
<proteinExistence type="predicted"/>
<protein>
    <submittedName>
        <fullName evidence="2">Magnetosome protein conserved in magnetotactic Deltaproteobacteria</fullName>
    </submittedName>
</protein>
<gene>
    <name evidence="2" type="ORF">EPICR_30018</name>
</gene>
<sequence>MFFYIDNMRGGGVYKKKWKLKSGDETMAQKAMIKDNKALCRHCDTRMTLLTMNKFYGKWPWALLGLGLLAFFFIHFGGPIIGLPMILLGVYLVTAKHTISMCPECGYYFKVLTAKRKKTVISVKEPQTNNRN</sequence>
<accession>A0A484HIK1</accession>
<reference evidence="2" key="1">
    <citation type="submission" date="2019-01" db="EMBL/GenBank/DDBJ databases">
        <authorList>
            <consortium name="Genoscope - CEA"/>
            <person name="William W."/>
        </authorList>
    </citation>
    <scope>NUCLEOTIDE SEQUENCE</scope>
    <source>
        <strain evidence="2">CR-1</strain>
    </source>
</reference>
<evidence type="ECO:0000313" key="2">
    <source>
        <dbReference type="EMBL" id="VEN74088.1"/>
    </source>
</evidence>
<dbReference type="EMBL" id="CAACVI010000023">
    <property type="protein sequence ID" value="VEN74088.1"/>
    <property type="molecule type" value="Genomic_DNA"/>
</dbReference>
<keyword evidence="1" id="KW-0812">Transmembrane</keyword>
<feature type="transmembrane region" description="Helical" evidence="1">
    <location>
        <begin position="61"/>
        <end position="93"/>
    </location>
</feature>
<organism evidence="2">
    <name type="scientific">uncultured Desulfobacteraceae bacterium</name>
    <dbReference type="NCBI Taxonomy" id="218296"/>
    <lineage>
        <taxon>Bacteria</taxon>
        <taxon>Pseudomonadati</taxon>
        <taxon>Thermodesulfobacteriota</taxon>
        <taxon>Desulfobacteria</taxon>
        <taxon>Desulfobacterales</taxon>
        <taxon>Desulfobacteraceae</taxon>
        <taxon>environmental samples</taxon>
    </lineage>
</organism>
<evidence type="ECO:0000256" key="1">
    <source>
        <dbReference type="SAM" id="Phobius"/>
    </source>
</evidence>